<comment type="subcellular location">
    <subcellularLocation>
        <location evidence="2">Cell membrane</location>
        <topology evidence="2">Multi-pass membrane protein</topology>
    </subcellularLocation>
</comment>
<dbReference type="RefSeq" id="WP_157291771.1">
    <property type="nucleotide sequence ID" value="NZ_WQRF01000013.1"/>
</dbReference>
<dbReference type="Gene3D" id="3.30.565.10">
    <property type="entry name" value="Histidine kinase-like ATPase, C-terminal domain"/>
    <property type="match status" value="1"/>
</dbReference>
<evidence type="ECO:0000256" key="6">
    <source>
        <dbReference type="ARBA" id="ARBA00022679"/>
    </source>
</evidence>
<keyword evidence="6" id="KW-0808">Transferase</keyword>
<dbReference type="GO" id="GO:0004673">
    <property type="term" value="F:protein histidine kinase activity"/>
    <property type="evidence" value="ECO:0007669"/>
    <property type="project" value="UniProtKB-EC"/>
</dbReference>
<feature type="transmembrane region" description="Helical" evidence="13">
    <location>
        <begin position="23"/>
        <end position="44"/>
    </location>
</feature>
<evidence type="ECO:0000313" key="17">
    <source>
        <dbReference type="EMBL" id="MVT01007.1"/>
    </source>
</evidence>
<comment type="catalytic activity">
    <reaction evidence="1">
        <text>ATP + protein L-histidine = ADP + protein N-phospho-L-histidine.</text>
        <dbReference type="EC" id="2.7.13.3"/>
    </reaction>
</comment>
<keyword evidence="9" id="KW-0418">Kinase</keyword>
<evidence type="ECO:0000256" key="3">
    <source>
        <dbReference type="ARBA" id="ARBA00012438"/>
    </source>
</evidence>
<reference evidence="17 18" key="1">
    <citation type="submission" date="2019-12" db="EMBL/GenBank/DDBJ databases">
        <title>Devosia maris sp. nov., isolated from the deep seawater.</title>
        <authorList>
            <person name="Liu Y."/>
        </authorList>
    </citation>
    <scope>NUCLEOTIDE SEQUENCE [LARGE SCALE GENOMIC DNA]</scope>
    <source>
        <strain evidence="17 18">L53-10-65</strain>
    </source>
</reference>
<dbReference type="PANTHER" id="PTHR41523">
    <property type="entry name" value="TWO-COMPONENT SYSTEM SENSOR PROTEIN"/>
    <property type="match status" value="1"/>
</dbReference>
<feature type="domain" description="Histidine kinase/HSP90-like ATPase" evidence="14">
    <location>
        <begin position="428"/>
        <end position="484"/>
    </location>
</feature>
<dbReference type="CDD" id="cd12914">
    <property type="entry name" value="PDC1_DGC_like"/>
    <property type="match status" value="1"/>
</dbReference>
<evidence type="ECO:0000256" key="10">
    <source>
        <dbReference type="ARBA" id="ARBA00022840"/>
    </source>
</evidence>
<dbReference type="Pfam" id="PF02518">
    <property type="entry name" value="HATPase_c"/>
    <property type="match status" value="1"/>
</dbReference>
<evidence type="ECO:0000256" key="13">
    <source>
        <dbReference type="SAM" id="Phobius"/>
    </source>
</evidence>
<evidence type="ECO:0000256" key="7">
    <source>
        <dbReference type="ARBA" id="ARBA00022692"/>
    </source>
</evidence>
<dbReference type="SUPFAM" id="SSF55874">
    <property type="entry name" value="ATPase domain of HSP90 chaperone/DNA topoisomerase II/histidine kinase"/>
    <property type="match status" value="1"/>
</dbReference>
<feature type="transmembrane region" description="Helical" evidence="13">
    <location>
        <begin position="292"/>
        <end position="316"/>
    </location>
</feature>
<dbReference type="EC" id="2.7.13.3" evidence="3"/>
<dbReference type="GO" id="GO:0005524">
    <property type="term" value="F:ATP binding"/>
    <property type="evidence" value="ECO:0007669"/>
    <property type="project" value="UniProtKB-KW"/>
</dbReference>
<name>A0A7X3FUI3_9HYPH</name>
<dbReference type="InterPro" id="IPR003594">
    <property type="entry name" value="HATPase_dom"/>
</dbReference>
<feature type="domain" description="Signal transduction histidine kinase subgroup 2 dimerisation and phosphoacceptor" evidence="16">
    <location>
        <begin position="338"/>
        <end position="407"/>
    </location>
</feature>
<organism evidence="17 18">
    <name type="scientific">Devosia marina</name>
    <dbReference type="NCBI Taxonomy" id="2683198"/>
    <lineage>
        <taxon>Bacteria</taxon>
        <taxon>Pseudomonadati</taxon>
        <taxon>Pseudomonadota</taxon>
        <taxon>Alphaproteobacteria</taxon>
        <taxon>Hyphomicrobiales</taxon>
        <taxon>Devosiaceae</taxon>
        <taxon>Devosia</taxon>
    </lineage>
</organism>
<sequence length="519" mass="56503">MSLYPVWIWEKLLAGLVVRSSKAAIAFIVASLVFFFFVVGALIFHWHKDTESRAAASAIAAAQAVKINTGWIVEVAEQALHRMDLALEADLTPGSGETQSRIEEALEGLPDSAKAYIVSAEGRTLYTTDPGFVNIDIRDRDYFAGPALGEAFHTSSLLVSRLDGSQIFAFSQRLERGGDFVGVAVISFNVDLLGDLLDSLALDPGSSVSIVRKDGMLVGRFPKADGPIDLREHVLFTDHLPLAATGTYAAISPVDQKARIVGYAAVPDTSLIAVASVSMSETLGRFWRGVRAVLLVIIPVGLGLTLAAFGIVRLLLKDNQRREELERALKTNTLMFREIHHRVKNNLQSMQSLIRMQDLPSDVKRDIHLRFAAMSSVHEHMYHHDAYAALEAPAFVASIVEPLVEAYGSPAILELDIAPIAIDHDRATPLALLLNEVVTNALKHAFFGGEQGKLIVSLQPVADGKALLKVADNGVGYRPEEIVQRMGSKLINAMVMQLDGQWSQTVQNGVVFKAEVTLN</sequence>
<evidence type="ECO:0000313" key="18">
    <source>
        <dbReference type="Proteomes" id="UP000438106"/>
    </source>
</evidence>
<evidence type="ECO:0000256" key="1">
    <source>
        <dbReference type="ARBA" id="ARBA00000085"/>
    </source>
</evidence>
<evidence type="ECO:0000259" key="16">
    <source>
        <dbReference type="Pfam" id="PF07568"/>
    </source>
</evidence>
<keyword evidence="5" id="KW-0597">Phosphoprotein</keyword>
<evidence type="ECO:0000256" key="5">
    <source>
        <dbReference type="ARBA" id="ARBA00022553"/>
    </source>
</evidence>
<feature type="domain" description="Cache" evidence="15">
    <location>
        <begin position="106"/>
        <end position="274"/>
    </location>
</feature>
<dbReference type="InterPro" id="IPR033479">
    <property type="entry name" value="dCache_1"/>
</dbReference>
<evidence type="ECO:0000256" key="2">
    <source>
        <dbReference type="ARBA" id="ARBA00004651"/>
    </source>
</evidence>
<keyword evidence="12 13" id="KW-0472">Membrane</keyword>
<keyword evidence="11 13" id="KW-1133">Transmembrane helix</keyword>
<evidence type="ECO:0000256" key="4">
    <source>
        <dbReference type="ARBA" id="ARBA00022475"/>
    </source>
</evidence>
<dbReference type="Pfam" id="PF07568">
    <property type="entry name" value="HisKA_2"/>
    <property type="match status" value="1"/>
</dbReference>
<keyword evidence="4" id="KW-1003">Cell membrane</keyword>
<proteinExistence type="predicted"/>
<keyword evidence="18" id="KW-1185">Reference proteome</keyword>
<dbReference type="Gene3D" id="3.30.450.20">
    <property type="entry name" value="PAS domain"/>
    <property type="match status" value="3"/>
</dbReference>
<evidence type="ECO:0000259" key="15">
    <source>
        <dbReference type="Pfam" id="PF02743"/>
    </source>
</evidence>
<evidence type="ECO:0000256" key="11">
    <source>
        <dbReference type="ARBA" id="ARBA00022989"/>
    </source>
</evidence>
<gene>
    <name evidence="17" type="ORF">GO014_18470</name>
</gene>
<accession>A0A7X3FUI3</accession>
<dbReference type="GO" id="GO:0005886">
    <property type="term" value="C:plasma membrane"/>
    <property type="evidence" value="ECO:0007669"/>
    <property type="project" value="UniProtKB-SubCell"/>
</dbReference>
<dbReference type="CDD" id="cd12915">
    <property type="entry name" value="PDC2_DGC_like"/>
    <property type="match status" value="1"/>
</dbReference>
<comment type="caution">
    <text evidence="17">The sequence shown here is derived from an EMBL/GenBank/DDBJ whole genome shotgun (WGS) entry which is preliminary data.</text>
</comment>
<keyword evidence="8" id="KW-0547">Nucleotide-binding</keyword>
<dbReference type="InterPro" id="IPR036890">
    <property type="entry name" value="HATPase_C_sf"/>
</dbReference>
<evidence type="ECO:0000256" key="12">
    <source>
        <dbReference type="ARBA" id="ARBA00023136"/>
    </source>
</evidence>
<dbReference type="EMBL" id="WQRF01000013">
    <property type="protein sequence ID" value="MVT01007.1"/>
    <property type="molecule type" value="Genomic_DNA"/>
</dbReference>
<dbReference type="AlphaFoldDB" id="A0A7X3FUI3"/>
<dbReference type="InterPro" id="IPR011495">
    <property type="entry name" value="Sig_transdc_His_kin_sub2_dim/P"/>
</dbReference>
<keyword evidence="7 13" id="KW-0812">Transmembrane</keyword>
<evidence type="ECO:0000256" key="8">
    <source>
        <dbReference type="ARBA" id="ARBA00022741"/>
    </source>
</evidence>
<evidence type="ECO:0000256" key="9">
    <source>
        <dbReference type="ARBA" id="ARBA00022777"/>
    </source>
</evidence>
<dbReference type="Proteomes" id="UP000438106">
    <property type="component" value="Unassembled WGS sequence"/>
</dbReference>
<keyword evidence="10" id="KW-0067">ATP-binding</keyword>
<evidence type="ECO:0000259" key="14">
    <source>
        <dbReference type="Pfam" id="PF02518"/>
    </source>
</evidence>
<dbReference type="PANTHER" id="PTHR41523:SF8">
    <property type="entry name" value="ETHYLENE RESPONSE SENSOR PROTEIN"/>
    <property type="match status" value="1"/>
</dbReference>
<protein>
    <recommendedName>
        <fullName evidence="3">histidine kinase</fullName>
        <ecNumber evidence="3">2.7.13.3</ecNumber>
    </recommendedName>
</protein>
<dbReference type="Pfam" id="PF02743">
    <property type="entry name" value="dCache_1"/>
    <property type="match status" value="1"/>
</dbReference>